<keyword evidence="9" id="KW-1185">Reference proteome</keyword>
<comment type="caution">
    <text evidence="8">The sequence shown here is derived from an EMBL/GenBank/DDBJ whole genome shotgun (WGS) entry which is preliminary data.</text>
</comment>
<dbReference type="Gene3D" id="3.80.10.10">
    <property type="entry name" value="Ribonuclease Inhibitor"/>
    <property type="match status" value="4"/>
</dbReference>
<name>A0A5C7HWE0_9ROSI</name>
<evidence type="ECO:0000256" key="5">
    <source>
        <dbReference type="SAM" id="Phobius"/>
    </source>
</evidence>
<reference evidence="9" key="1">
    <citation type="journal article" date="2019" name="Gigascience">
        <title>De novo genome assembly of the endangered Acer yangbiense, a plant species with extremely small populations endemic to Yunnan Province, China.</title>
        <authorList>
            <person name="Yang J."/>
            <person name="Wariss H.M."/>
            <person name="Tao L."/>
            <person name="Zhang R."/>
            <person name="Yun Q."/>
            <person name="Hollingsworth P."/>
            <person name="Dao Z."/>
            <person name="Luo G."/>
            <person name="Guo H."/>
            <person name="Ma Y."/>
            <person name="Sun W."/>
        </authorList>
    </citation>
    <scope>NUCLEOTIDE SEQUENCE [LARGE SCALE GENOMIC DNA]</scope>
    <source>
        <strain evidence="9">cv. Malutang</strain>
    </source>
</reference>
<dbReference type="Pfam" id="PF23286">
    <property type="entry name" value="LRR_13"/>
    <property type="match status" value="1"/>
</dbReference>
<dbReference type="SUPFAM" id="SSF52058">
    <property type="entry name" value="L domain-like"/>
    <property type="match status" value="1"/>
</dbReference>
<keyword evidence="5" id="KW-0472">Membrane</keyword>
<feature type="region of interest" description="Disordered" evidence="4">
    <location>
        <begin position="992"/>
        <end position="1022"/>
    </location>
</feature>
<feature type="transmembrane region" description="Helical" evidence="5">
    <location>
        <begin position="803"/>
        <end position="829"/>
    </location>
</feature>
<dbReference type="InterPro" id="IPR045344">
    <property type="entry name" value="C-JID"/>
</dbReference>
<evidence type="ECO:0000256" key="1">
    <source>
        <dbReference type="ARBA" id="ARBA00022614"/>
    </source>
</evidence>
<evidence type="ECO:0000256" key="4">
    <source>
        <dbReference type="SAM" id="MobiDB-lite"/>
    </source>
</evidence>
<dbReference type="InterPro" id="IPR050715">
    <property type="entry name" value="LRR-SigEffector_domain"/>
</dbReference>
<dbReference type="PANTHER" id="PTHR45752:SF195">
    <property type="entry name" value="LEUCINE-RICH REPEAT (LRR) FAMILY PROTEIN-RELATED"/>
    <property type="match status" value="1"/>
</dbReference>
<evidence type="ECO:0000256" key="3">
    <source>
        <dbReference type="ARBA" id="ARBA00022821"/>
    </source>
</evidence>
<dbReference type="AlphaFoldDB" id="A0A5C7HWE0"/>
<evidence type="ECO:0000313" key="8">
    <source>
        <dbReference type="EMBL" id="TXG60462.1"/>
    </source>
</evidence>
<dbReference type="SUPFAM" id="SSF52047">
    <property type="entry name" value="RNI-like"/>
    <property type="match status" value="1"/>
</dbReference>
<keyword evidence="3" id="KW-0611">Plant defense</keyword>
<protein>
    <submittedName>
        <fullName evidence="8">Uncharacterized protein</fullName>
    </submittedName>
</protein>
<evidence type="ECO:0000256" key="2">
    <source>
        <dbReference type="ARBA" id="ARBA00022737"/>
    </source>
</evidence>
<feature type="domain" description="Disease resistance protein RPS4B/Roq1-like leucine-rich repeats" evidence="7">
    <location>
        <begin position="338"/>
        <end position="535"/>
    </location>
</feature>
<evidence type="ECO:0000313" key="9">
    <source>
        <dbReference type="Proteomes" id="UP000323000"/>
    </source>
</evidence>
<dbReference type="EMBL" id="VAHF01000006">
    <property type="protein sequence ID" value="TXG60462.1"/>
    <property type="molecule type" value="Genomic_DNA"/>
</dbReference>
<sequence>MICWQGTSAVESISLDLSQISELYLSPDTFMRMPRLKLLKLYNWHKEMDFKVQLLCEGLPDELRYLSWHGYPLKSLPIKFNPNLLVELEMYESNIQHLWKDTKFLGNLRRIGLFKCKQLTEVPDLSQAPKLQILQLHRCCSLTKFPKISWNLNKLNLSYTAIEEVPTSAIESLNKLGTLNIRYNTSIKNLPTSMRHLTSLRSLSLDGCSNITKFPEISGEITYLSLSETAIEEVPNSAIESLSKIVTLDICHNRRLKNLPNMRRLTSLKTLILHGCSNLAKFPEISDGITDLSLSETAIENVPSFVECFTNLRRFSLNHCRRLKRVSSSIFQLKLVSSLDLTGCSQLEDLPEVLENKEKLFSLYLERSALKTLPSSIELLPQLSILVMRDCKNIESLPNSLCNLTNLSRLDLSGCSGVGKMLENVLLSSSSSCLRSLRDLILSDCNMLVLPTALSCLSSLDCLSLKGNKFESLSLKLFTSLRRLDISYCERLQYLQEFPLPSHLEYLDASHCTSLETLPDTDVVSTKICSSDQCFKYYNCWKLDEKACINIQTDAQTRIQLMANNAQNGRVGVKFYFPGSEIPGWISYHSEGSSLTIDLPQHWYSNKLFGFVLCIVASNESSTNQGSSIVDCKCSFIDSDNCEWQENTYLLISNSEHPKWYQKSTYMLKSNGQYPKLDRESTYLFLQSYSTLSKYSFCKKARFHFSPSKDGCKVKRCGVHLVYSELEDELCKKARFYFSPSKDGCKVKKCGVYSELEDESTESTRGDIAKEDREEEYFDSESEVINTLCRSAEGRTKVIAKQIFLVGLSFSFFYVFALFMFPSINFFYISSQIFSLSSSTHCTPPLNHPLPPRLPLPFFNRNSYRPVFSNEAPNPRLLSVRAQIPGSDGFGSNKSVNLTDKESPIESSSSSTFSAIDFLTLCHSLKGPESIADHMYRMALMALIVDEVPGLNRERELGIVIVAHGPLGHGFFGGKAVAESLLIASEMATASTTKSSGFDEQGQQQRPTIAEDSVDDLERRIR</sequence>
<evidence type="ECO:0000259" key="6">
    <source>
        <dbReference type="Pfam" id="PF20160"/>
    </source>
</evidence>
<keyword evidence="5" id="KW-1133">Transmembrane helix</keyword>
<dbReference type="Proteomes" id="UP000323000">
    <property type="component" value="Chromosome 6"/>
</dbReference>
<organism evidence="8 9">
    <name type="scientific">Acer yangbiense</name>
    <dbReference type="NCBI Taxonomy" id="1000413"/>
    <lineage>
        <taxon>Eukaryota</taxon>
        <taxon>Viridiplantae</taxon>
        <taxon>Streptophyta</taxon>
        <taxon>Embryophyta</taxon>
        <taxon>Tracheophyta</taxon>
        <taxon>Spermatophyta</taxon>
        <taxon>Magnoliopsida</taxon>
        <taxon>eudicotyledons</taxon>
        <taxon>Gunneridae</taxon>
        <taxon>Pentapetalae</taxon>
        <taxon>rosids</taxon>
        <taxon>malvids</taxon>
        <taxon>Sapindales</taxon>
        <taxon>Sapindaceae</taxon>
        <taxon>Hippocastanoideae</taxon>
        <taxon>Acereae</taxon>
        <taxon>Acer</taxon>
    </lineage>
</organism>
<dbReference type="InterPro" id="IPR032675">
    <property type="entry name" value="LRR_dom_sf"/>
</dbReference>
<dbReference type="PANTHER" id="PTHR45752">
    <property type="entry name" value="LEUCINE-RICH REPEAT-CONTAINING"/>
    <property type="match status" value="1"/>
</dbReference>
<gene>
    <name evidence="8" type="ORF">EZV62_015035</name>
</gene>
<evidence type="ECO:0000259" key="7">
    <source>
        <dbReference type="Pfam" id="PF23286"/>
    </source>
</evidence>
<dbReference type="Pfam" id="PF20160">
    <property type="entry name" value="C-JID"/>
    <property type="match status" value="1"/>
</dbReference>
<keyword evidence="1" id="KW-0433">Leucine-rich repeat</keyword>
<dbReference type="Gene3D" id="1.10.3210.10">
    <property type="entry name" value="Hypothetical protein af1432"/>
    <property type="match status" value="1"/>
</dbReference>
<feature type="compositionally biased region" description="Polar residues" evidence="4">
    <location>
        <begin position="992"/>
        <end position="1007"/>
    </location>
</feature>
<dbReference type="Pfam" id="PF13855">
    <property type="entry name" value="LRR_8"/>
    <property type="match status" value="1"/>
</dbReference>
<dbReference type="InterPro" id="IPR058546">
    <property type="entry name" value="RPS4B/Roq1-like_LRR"/>
</dbReference>
<dbReference type="OrthoDB" id="1074617at2759"/>
<proteinExistence type="predicted"/>
<keyword evidence="2" id="KW-0677">Repeat</keyword>
<keyword evidence="5" id="KW-0812">Transmembrane</keyword>
<accession>A0A5C7HWE0</accession>
<dbReference type="InterPro" id="IPR001611">
    <property type="entry name" value="Leu-rich_rpt"/>
</dbReference>
<feature type="domain" description="C-JID" evidence="6">
    <location>
        <begin position="577"/>
        <end position="725"/>
    </location>
</feature>